<dbReference type="Pfam" id="PF00171">
    <property type="entry name" value="Aldedh"/>
    <property type="match status" value="1"/>
</dbReference>
<feature type="compositionally biased region" description="Low complexity" evidence="5">
    <location>
        <begin position="8"/>
        <end position="17"/>
    </location>
</feature>
<protein>
    <recommendedName>
        <fullName evidence="2">methylmalonate-semialdehyde dehydrogenase (CoA acylating)</fullName>
        <ecNumber evidence="2">1.2.1.27</ecNumber>
    </recommendedName>
</protein>
<dbReference type="CDD" id="cd07085">
    <property type="entry name" value="ALDH_F6_MMSDH"/>
    <property type="match status" value="1"/>
</dbReference>
<dbReference type="InterPro" id="IPR016163">
    <property type="entry name" value="Ald_DH_C"/>
</dbReference>
<evidence type="ECO:0000256" key="2">
    <source>
        <dbReference type="ARBA" id="ARBA00013048"/>
    </source>
</evidence>
<keyword evidence="3" id="KW-0560">Oxidoreductase</keyword>
<dbReference type="EC" id="1.2.1.27" evidence="2"/>
<evidence type="ECO:0000256" key="4">
    <source>
        <dbReference type="ARBA" id="ARBA00023027"/>
    </source>
</evidence>
<dbReference type="InterPro" id="IPR016160">
    <property type="entry name" value="Ald_DH_CS_CYS"/>
</dbReference>
<dbReference type="Gene3D" id="3.40.309.10">
    <property type="entry name" value="Aldehyde Dehydrogenase, Chain A, domain 2"/>
    <property type="match status" value="1"/>
</dbReference>
<dbReference type="InterPro" id="IPR016162">
    <property type="entry name" value="Ald_DH_N"/>
</dbReference>
<organism evidence="7 8">
    <name type="scientific">Stereocaulon virgatum</name>
    <dbReference type="NCBI Taxonomy" id="373712"/>
    <lineage>
        <taxon>Eukaryota</taxon>
        <taxon>Fungi</taxon>
        <taxon>Dikarya</taxon>
        <taxon>Ascomycota</taxon>
        <taxon>Pezizomycotina</taxon>
        <taxon>Lecanoromycetes</taxon>
        <taxon>OSLEUM clade</taxon>
        <taxon>Lecanoromycetidae</taxon>
        <taxon>Lecanorales</taxon>
        <taxon>Lecanorineae</taxon>
        <taxon>Stereocaulaceae</taxon>
        <taxon>Stereocaulon</taxon>
    </lineage>
</organism>
<dbReference type="SUPFAM" id="SSF53720">
    <property type="entry name" value="ALDH-like"/>
    <property type="match status" value="1"/>
</dbReference>
<dbReference type="PANTHER" id="PTHR43866:SF3">
    <property type="entry name" value="METHYLMALONATE-SEMIALDEHYDE DEHYDROGENASE [ACYLATING], MITOCHONDRIAL"/>
    <property type="match status" value="1"/>
</dbReference>
<dbReference type="InterPro" id="IPR015590">
    <property type="entry name" value="Aldehyde_DH_dom"/>
</dbReference>
<reference evidence="7 8" key="1">
    <citation type="submission" date="2024-09" db="EMBL/GenBank/DDBJ databases">
        <title>Rethinking Asexuality: The Enigmatic Case of Functional Sexual Genes in Lepraria (Stereocaulaceae).</title>
        <authorList>
            <person name="Doellman M."/>
            <person name="Sun Y."/>
            <person name="Barcenas-Pena A."/>
            <person name="Lumbsch H.T."/>
            <person name="Grewe F."/>
        </authorList>
    </citation>
    <scope>NUCLEOTIDE SEQUENCE [LARGE SCALE GENOMIC DNA]</scope>
    <source>
        <strain evidence="7 8">Mercado 3170</strain>
    </source>
</reference>
<comment type="similarity">
    <text evidence="1">Belongs to the aldehyde dehydrogenase family.</text>
</comment>
<dbReference type="NCBIfam" id="TIGR01722">
    <property type="entry name" value="MMSDH"/>
    <property type="match status" value="1"/>
</dbReference>
<name>A0ABR4A772_9LECA</name>
<dbReference type="Proteomes" id="UP001590950">
    <property type="component" value="Unassembled WGS sequence"/>
</dbReference>
<keyword evidence="4" id="KW-0520">NAD</keyword>
<dbReference type="EMBL" id="JBEFKJ010000017">
    <property type="protein sequence ID" value="KAL2041335.1"/>
    <property type="molecule type" value="Genomic_DNA"/>
</dbReference>
<comment type="caution">
    <text evidence="7">The sequence shown here is derived from an EMBL/GenBank/DDBJ whole genome shotgun (WGS) entry which is preliminary data.</text>
</comment>
<feature type="compositionally biased region" description="Polar residues" evidence="5">
    <location>
        <begin position="24"/>
        <end position="34"/>
    </location>
</feature>
<keyword evidence="8" id="KW-1185">Reference proteome</keyword>
<evidence type="ECO:0000259" key="6">
    <source>
        <dbReference type="Pfam" id="PF00171"/>
    </source>
</evidence>
<dbReference type="Gene3D" id="3.40.605.10">
    <property type="entry name" value="Aldehyde Dehydrogenase, Chain A, domain 1"/>
    <property type="match status" value="1"/>
</dbReference>
<dbReference type="PROSITE" id="PS00070">
    <property type="entry name" value="ALDEHYDE_DEHYDR_CYS"/>
    <property type="match status" value="1"/>
</dbReference>
<feature type="region of interest" description="Disordered" evidence="5">
    <location>
        <begin position="1"/>
        <end position="34"/>
    </location>
</feature>
<evidence type="ECO:0000256" key="3">
    <source>
        <dbReference type="ARBA" id="ARBA00023002"/>
    </source>
</evidence>
<evidence type="ECO:0000313" key="7">
    <source>
        <dbReference type="EMBL" id="KAL2041335.1"/>
    </source>
</evidence>
<dbReference type="InterPro" id="IPR016161">
    <property type="entry name" value="Ald_DH/histidinol_DH"/>
</dbReference>
<evidence type="ECO:0000313" key="8">
    <source>
        <dbReference type="Proteomes" id="UP001590950"/>
    </source>
</evidence>
<evidence type="ECO:0000256" key="1">
    <source>
        <dbReference type="ARBA" id="ARBA00009986"/>
    </source>
</evidence>
<gene>
    <name evidence="7" type="ORF">N7G274_005717</name>
</gene>
<dbReference type="InterPro" id="IPR010061">
    <property type="entry name" value="MeMal-semiAld_DH"/>
</dbReference>
<feature type="domain" description="Aldehyde dehydrogenase" evidence="6">
    <location>
        <begin position="42"/>
        <end position="507"/>
    </location>
</feature>
<evidence type="ECO:0000256" key="5">
    <source>
        <dbReference type="SAM" id="MobiDB-lite"/>
    </source>
</evidence>
<dbReference type="PANTHER" id="PTHR43866">
    <property type="entry name" value="MALONATE-SEMIALDEHYDE DEHYDROGENASE"/>
    <property type="match status" value="1"/>
</dbReference>
<accession>A0ABR4A772</accession>
<sequence length="529" mass="56511">MSKRQYQAAPATASAGAPDVYPTSHEQISSPGNTQNFLDNQFVDSKTTSWIDLHDPATNHLVTRVPQSTDEELKAAVASAQKAFPAWKATSLLAKQQIMFKFVALIRQHWDRLAASITLEQGKTFADAKGDVLRGLQVAETACGITTQLAGEVLEVAKDMETRNYKEPLGVVAAICPFNFPAMIPLWSIPIATITGNTLILKPSERDPGAAMILAELAREAGYPDGVINIVHGSAKTVDFIIDEPAIKAISFVGSNKAGEYIFTRGSAKGKRVQANLGAKNHAAVLPDCNKNQALNAIAGAAFGAAGQRCMALSALVMVGETKDWLPEIAERAKKLNVNGGFEEGADLGPLISPQSKERIESIITSAEEEGATILLDGRGYKPEQYPNGNWVGPTVITNVKPHMRCYKEEIFGPVLVCLNVGTMDDAINLINANEYGNGVAIFTRSGSSAGRFQKEIEAGQVGINVPIPVPLPMFSFTGNKKSVAGGGANTFYGKSGINFYTQTKTVTSLWKAEDAVAAKASVEMPTQN</sequence>
<proteinExistence type="inferred from homology"/>